<keyword evidence="5" id="KW-0998">Cell outer membrane</keyword>
<dbReference type="Pfam" id="PF07980">
    <property type="entry name" value="SusD_RagB"/>
    <property type="match status" value="1"/>
</dbReference>
<dbReference type="GO" id="GO:0009279">
    <property type="term" value="C:cell outer membrane"/>
    <property type="evidence" value="ECO:0007669"/>
    <property type="project" value="UniProtKB-SubCell"/>
</dbReference>
<dbReference type="AlphaFoldDB" id="A0A096AEC0"/>
<evidence type="ECO:0000259" key="8">
    <source>
        <dbReference type="Pfam" id="PF14322"/>
    </source>
</evidence>
<dbReference type="InterPro" id="IPR011990">
    <property type="entry name" value="TPR-like_helical_dom_sf"/>
</dbReference>
<dbReference type="OrthoDB" id="1100079at2"/>
<dbReference type="Proteomes" id="UP000029525">
    <property type="component" value="Unassembled WGS sequence"/>
</dbReference>
<evidence type="ECO:0000256" key="3">
    <source>
        <dbReference type="ARBA" id="ARBA00022729"/>
    </source>
</evidence>
<accession>A0A096AEC0</accession>
<dbReference type="EMBL" id="JRNQ01000025">
    <property type="protein sequence ID" value="KGF44871.1"/>
    <property type="molecule type" value="Genomic_DNA"/>
</dbReference>
<gene>
    <name evidence="9" type="ORF">HMPREF0647_04880</name>
</gene>
<evidence type="ECO:0000259" key="7">
    <source>
        <dbReference type="Pfam" id="PF07980"/>
    </source>
</evidence>
<evidence type="ECO:0000313" key="10">
    <source>
        <dbReference type="Proteomes" id="UP000029525"/>
    </source>
</evidence>
<dbReference type="Pfam" id="PF14322">
    <property type="entry name" value="SusD-like_3"/>
    <property type="match status" value="1"/>
</dbReference>
<protein>
    <submittedName>
        <fullName evidence="9">Glycan metabolism protein RagB</fullName>
    </submittedName>
</protein>
<keyword evidence="4" id="KW-0472">Membrane</keyword>
<evidence type="ECO:0000256" key="4">
    <source>
        <dbReference type="ARBA" id="ARBA00023136"/>
    </source>
</evidence>
<dbReference type="InterPro" id="IPR012944">
    <property type="entry name" value="SusD_RagB_dom"/>
</dbReference>
<name>A0A096AEC0_9BACT</name>
<dbReference type="RefSeq" id="WP_036866717.1">
    <property type="nucleotide sequence ID" value="NZ_JRNQ01000025.1"/>
</dbReference>
<feature type="chain" id="PRO_5001916963" evidence="6">
    <location>
        <begin position="26"/>
        <end position="553"/>
    </location>
</feature>
<evidence type="ECO:0000256" key="5">
    <source>
        <dbReference type="ARBA" id="ARBA00023237"/>
    </source>
</evidence>
<dbReference type="InterPro" id="IPR033985">
    <property type="entry name" value="SusD-like_N"/>
</dbReference>
<organism evidence="9 10">
    <name type="scientific">Prevotella bivia DNF00320</name>
    <dbReference type="NCBI Taxonomy" id="1401068"/>
    <lineage>
        <taxon>Bacteria</taxon>
        <taxon>Pseudomonadati</taxon>
        <taxon>Bacteroidota</taxon>
        <taxon>Bacteroidia</taxon>
        <taxon>Bacteroidales</taxon>
        <taxon>Prevotellaceae</taxon>
        <taxon>Prevotella</taxon>
    </lineage>
</organism>
<keyword evidence="3 6" id="KW-0732">Signal</keyword>
<dbReference type="PROSITE" id="PS51257">
    <property type="entry name" value="PROKAR_LIPOPROTEIN"/>
    <property type="match status" value="1"/>
</dbReference>
<proteinExistence type="inferred from homology"/>
<evidence type="ECO:0000256" key="1">
    <source>
        <dbReference type="ARBA" id="ARBA00004442"/>
    </source>
</evidence>
<sequence>MNKYINKAFAGIAIAVSAISLTSCGSDYLDTAPTESAAAAAAVESYGNAIKSLNGIAKSMSIQQSYYGQGFAGENAIMRIYENLPSQNYNYNAYAGGWADIHNQELHLRSDSKYDHYAWFYYYQIISQANAIIAHIADMKGTQEEKDAIKASALTFRAYGFEKLMHYYCYRWQDSNNGAERGIVLRLDESIGNHKIATMAESYAQIYKDLDEAIQLYASSGKVGKRDPEKVWMPSVNVAHAVYARAALTKQDYKVALEHAKLAREGYALMNGDEERAGFCRPTSEWILGSYGDPQEQNWYWAYAVQGACNGYYAKAADTGAGTMGAELLDKIPTKDARKKMYLAPDQIVNSSGTAFITRTNAEQVNQTFGVINDNTEAYKAASKYVEENSVAGLAKPYQSGVLYLDGQLKFWAIDQPGVSYVPFIRSSEMVLIEAEANYFLNNASGAQASLVELNATSGRNPAYTCTLTGAELLKEIQTYRCFELWGEGFEWSDFKRWNLPIVRKTFDKGGNAHPSVAVTIEPQDANKWTWEIPKAESDFNDFGADLTQPKAP</sequence>
<reference evidence="9 10" key="1">
    <citation type="submission" date="2014-07" db="EMBL/GenBank/DDBJ databases">
        <authorList>
            <person name="McCorrison J."/>
            <person name="Sanka R."/>
            <person name="Torralba M."/>
            <person name="Gillis M."/>
            <person name="Haft D.H."/>
            <person name="Methe B."/>
            <person name="Sutton G."/>
            <person name="Nelson K.E."/>
        </authorList>
    </citation>
    <scope>NUCLEOTIDE SEQUENCE [LARGE SCALE GENOMIC DNA]</scope>
    <source>
        <strain evidence="9 10">DNF00320</strain>
    </source>
</reference>
<comment type="caution">
    <text evidence="9">The sequence shown here is derived from an EMBL/GenBank/DDBJ whole genome shotgun (WGS) entry which is preliminary data.</text>
</comment>
<dbReference type="SUPFAM" id="SSF48452">
    <property type="entry name" value="TPR-like"/>
    <property type="match status" value="1"/>
</dbReference>
<dbReference type="Gene3D" id="1.25.40.390">
    <property type="match status" value="1"/>
</dbReference>
<comment type="similarity">
    <text evidence="2">Belongs to the SusD family.</text>
</comment>
<feature type="signal peptide" evidence="6">
    <location>
        <begin position="1"/>
        <end position="25"/>
    </location>
</feature>
<feature type="domain" description="RagB/SusD" evidence="7">
    <location>
        <begin position="316"/>
        <end position="513"/>
    </location>
</feature>
<evidence type="ECO:0000256" key="6">
    <source>
        <dbReference type="SAM" id="SignalP"/>
    </source>
</evidence>
<comment type="subcellular location">
    <subcellularLocation>
        <location evidence="1">Cell outer membrane</location>
    </subcellularLocation>
</comment>
<feature type="domain" description="SusD-like N-terminal" evidence="8">
    <location>
        <begin position="80"/>
        <end position="218"/>
    </location>
</feature>
<evidence type="ECO:0000256" key="2">
    <source>
        <dbReference type="ARBA" id="ARBA00006275"/>
    </source>
</evidence>
<evidence type="ECO:0000313" key="9">
    <source>
        <dbReference type="EMBL" id="KGF44871.1"/>
    </source>
</evidence>